<evidence type="ECO:0000256" key="1">
    <source>
        <dbReference type="SAM" id="Phobius"/>
    </source>
</evidence>
<name>A0A1M4XXD2_9THEO</name>
<dbReference type="AlphaFoldDB" id="A0A1M4XXD2"/>
<evidence type="ECO:0000313" key="2">
    <source>
        <dbReference type="EMBL" id="SHE98006.1"/>
    </source>
</evidence>
<proteinExistence type="predicted"/>
<dbReference type="RefSeq" id="WP_072968906.1">
    <property type="nucleotide sequence ID" value="NZ_FQUR01000012.1"/>
</dbReference>
<gene>
    <name evidence="2" type="ORF">SAMN02745195_01567</name>
</gene>
<keyword evidence="1" id="KW-0812">Transmembrane</keyword>
<dbReference type="InterPro" id="IPR009693">
    <property type="entry name" value="Glucitol_operon_activator"/>
</dbReference>
<evidence type="ECO:0000313" key="3">
    <source>
        <dbReference type="Proteomes" id="UP000184127"/>
    </source>
</evidence>
<feature type="transmembrane region" description="Helical" evidence="1">
    <location>
        <begin position="6"/>
        <end position="25"/>
    </location>
</feature>
<organism evidence="2 3">
    <name type="scientific">Thermoanaerobacter uzonensis DSM 18761</name>
    <dbReference type="NCBI Taxonomy" id="1123369"/>
    <lineage>
        <taxon>Bacteria</taxon>
        <taxon>Bacillati</taxon>
        <taxon>Bacillota</taxon>
        <taxon>Clostridia</taxon>
        <taxon>Thermoanaerobacterales</taxon>
        <taxon>Thermoanaerobacteraceae</taxon>
        <taxon>Thermoanaerobacter</taxon>
    </lineage>
</organism>
<dbReference type="Proteomes" id="UP000184127">
    <property type="component" value="Unassembled WGS sequence"/>
</dbReference>
<accession>A0A1M4XXD2</accession>
<protein>
    <submittedName>
        <fullName evidence="2">Glucitol operon activator protein</fullName>
    </submittedName>
</protein>
<keyword evidence="1" id="KW-0472">Membrane</keyword>
<dbReference type="EMBL" id="FQUR01000012">
    <property type="protein sequence ID" value="SHE98006.1"/>
    <property type="molecule type" value="Genomic_DNA"/>
</dbReference>
<keyword evidence="3" id="KW-1185">Reference proteome</keyword>
<keyword evidence="1" id="KW-1133">Transmembrane helix</keyword>
<reference evidence="3" key="1">
    <citation type="submission" date="2016-11" db="EMBL/GenBank/DDBJ databases">
        <authorList>
            <person name="Varghese N."/>
            <person name="Submissions S."/>
        </authorList>
    </citation>
    <scope>NUCLEOTIDE SEQUENCE [LARGE SCALE GENOMIC DNA]</scope>
    <source>
        <strain evidence="3">DSM 18761</strain>
    </source>
</reference>
<dbReference type="Pfam" id="PF06923">
    <property type="entry name" value="GutM"/>
    <property type="match status" value="1"/>
</dbReference>
<sequence length="123" mass="14013">MDFKNILLVIGILWIIQSIFTYFQIKNYHEVSNKLATKGKLVVGTKKGYFSSGAILIMAVDSNYKIIDCMVLNGITVLARFRRLEELINKNLLDETNKMLLSNPIKQAYEKAIANISILNEKD</sequence>